<keyword evidence="7 8" id="KW-0472">Membrane</keyword>
<reference evidence="10 11" key="1">
    <citation type="submission" date="2019-09" db="EMBL/GenBank/DDBJ databases">
        <title>Genome sequence and assembly of Taibaiella sp.</title>
        <authorList>
            <person name="Chhetri G."/>
        </authorList>
    </citation>
    <scope>NUCLEOTIDE SEQUENCE [LARGE SCALE GENOMIC DNA]</scope>
    <source>
        <strain evidence="10 11">KVB11</strain>
    </source>
</reference>
<comment type="similarity">
    <text evidence="2 8">Belongs to the CorA metal ion transporter (MIT) (TC 1.A.35) family.</text>
</comment>
<dbReference type="Gene3D" id="1.20.58.340">
    <property type="entry name" value="Magnesium transport protein CorA, transmembrane region"/>
    <property type="match status" value="2"/>
</dbReference>
<keyword evidence="4 8" id="KW-1003">Cell membrane</keyword>
<keyword evidence="8" id="KW-0406">Ion transport</keyword>
<dbReference type="InterPro" id="IPR002523">
    <property type="entry name" value="MgTranspt_CorA/ZnTranspt_ZntB"/>
</dbReference>
<evidence type="ECO:0000256" key="5">
    <source>
        <dbReference type="ARBA" id="ARBA00022692"/>
    </source>
</evidence>
<dbReference type="PANTHER" id="PTHR46494">
    <property type="entry name" value="CORA FAMILY METAL ION TRANSPORTER (EUROFUNG)"/>
    <property type="match status" value="1"/>
</dbReference>
<keyword evidence="8" id="KW-0460">Magnesium</keyword>
<keyword evidence="6 8" id="KW-1133">Transmembrane helix</keyword>
<dbReference type="GO" id="GO:0015095">
    <property type="term" value="F:magnesium ion transmembrane transporter activity"/>
    <property type="evidence" value="ECO:0007669"/>
    <property type="project" value="UniProtKB-UniRule"/>
</dbReference>
<dbReference type="InterPro" id="IPR045861">
    <property type="entry name" value="CorA_cytoplasmic_dom"/>
</dbReference>
<proteinExistence type="inferred from homology"/>
<feature type="transmembrane region" description="Helical" evidence="8">
    <location>
        <begin position="290"/>
        <end position="312"/>
    </location>
</feature>
<dbReference type="AlphaFoldDB" id="A0A5M6CDX2"/>
<evidence type="ECO:0000256" key="4">
    <source>
        <dbReference type="ARBA" id="ARBA00022475"/>
    </source>
</evidence>
<feature type="transmembrane region" description="Helical" evidence="8">
    <location>
        <begin position="324"/>
        <end position="342"/>
    </location>
</feature>
<keyword evidence="3 8" id="KW-0813">Transport</keyword>
<evidence type="ECO:0000313" key="11">
    <source>
        <dbReference type="Proteomes" id="UP000323632"/>
    </source>
</evidence>
<gene>
    <name evidence="8 10" type="primary">corA</name>
    <name evidence="10" type="ORF">F0919_12535</name>
</gene>
<evidence type="ECO:0000256" key="6">
    <source>
        <dbReference type="ARBA" id="ARBA00022989"/>
    </source>
</evidence>
<evidence type="ECO:0000256" key="7">
    <source>
        <dbReference type="ARBA" id="ARBA00023136"/>
    </source>
</evidence>
<comment type="caution">
    <text evidence="10">The sequence shown here is derived from an EMBL/GenBank/DDBJ whole genome shotgun (WGS) entry which is preliminary data.</text>
</comment>
<comment type="subcellular location">
    <subcellularLocation>
        <location evidence="1">Cell membrane</location>
        <topology evidence="1">Multi-pass membrane protein</topology>
    </subcellularLocation>
    <subcellularLocation>
        <location evidence="8">Membrane</location>
        <topology evidence="8">Multi-pass membrane protein</topology>
    </subcellularLocation>
</comment>
<comment type="function">
    <text evidence="8">Mediates influx of magnesium ions.</text>
</comment>
<protein>
    <recommendedName>
        <fullName evidence="8">Magnesium transport protein CorA</fullName>
    </recommendedName>
</protein>
<dbReference type="Proteomes" id="UP000323632">
    <property type="component" value="Unassembled WGS sequence"/>
</dbReference>
<accession>A0A5M6CDX2</accession>
<dbReference type="GO" id="GO:0015087">
    <property type="term" value="F:cobalt ion transmembrane transporter activity"/>
    <property type="evidence" value="ECO:0007669"/>
    <property type="project" value="UniProtKB-UniRule"/>
</dbReference>
<sequence>MNKRKKLSTYNPKREIVTLPDMPTVYSNYSYNEKTIETFATKSFEQCTFHIDPQNVTWINVDGLRKEEVEELCERFHIHPLLAEDILSIGQRAKSDDIDSHLFALMPMLYYNTNTGLIQIEQLSIVLSENLLISFQPDPTQDPFNPLRERLKNPKTPVRERGADYLAYCLMDAVVDDYYTVIEKLSERLERLEDEVIRKPNDSILLKVSLIRHELMTLKRAITPVRELINSFRHSENPLVLDANRKYFKDVYDHITLAIEYTENYREMATNLQDLYVNQVNTKMNEVMKILTVVTTILAPATVIGGVFGMNFVKIPFSDHPHGFVYTVLIMLSISVLMLLYFRKKGWF</sequence>
<evidence type="ECO:0000256" key="3">
    <source>
        <dbReference type="ARBA" id="ARBA00022448"/>
    </source>
</evidence>
<dbReference type="NCBIfam" id="TIGR00383">
    <property type="entry name" value="corA"/>
    <property type="match status" value="1"/>
</dbReference>
<dbReference type="GO" id="GO:0005886">
    <property type="term" value="C:plasma membrane"/>
    <property type="evidence" value="ECO:0007669"/>
    <property type="project" value="UniProtKB-SubCell"/>
</dbReference>
<dbReference type="GO" id="GO:0000287">
    <property type="term" value="F:magnesium ion binding"/>
    <property type="evidence" value="ECO:0007669"/>
    <property type="project" value="TreeGrafter"/>
</dbReference>
<evidence type="ECO:0000256" key="2">
    <source>
        <dbReference type="ARBA" id="ARBA00009765"/>
    </source>
</evidence>
<evidence type="ECO:0000313" key="10">
    <source>
        <dbReference type="EMBL" id="KAA5533364.1"/>
    </source>
</evidence>
<dbReference type="Pfam" id="PF01544">
    <property type="entry name" value="CorA"/>
    <property type="match status" value="1"/>
</dbReference>
<name>A0A5M6CDX2_9BACT</name>
<dbReference type="PANTHER" id="PTHR46494:SF1">
    <property type="entry name" value="CORA FAMILY METAL ION TRANSPORTER (EUROFUNG)"/>
    <property type="match status" value="1"/>
</dbReference>
<keyword evidence="11" id="KW-1185">Reference proteome</keyword>
<keyword evidence="9" id="KW-0175">Coiled coil</keyword>
<dbReference type="CDD" id="cd12828">
    <property type="entry name" value="TmCorA-like_1"/>
    <property type="match status" value="1"/>
</dbReference>
<dbReference type="InterPro" id="IPR004488">
    <property type="entry name" value="Mg/Co-transport_prot_CorA"/>
</dbReference>
<dbReference type="SUPFAM" id="SSF143865">
    <property type="entry name" value="CorA soluble domain-like"/>
    <property type="match status" value="1"/>
</dbReference>
<organism evidence="10 11">
    <name type="scientific">Taibaiella lutea</name>
    <dbReference type="NCBI Taxonomy" id="2608001"/>
    <lineage>
        <taxon>Bacteria</taxon>
        <taxon>Pseudomonadati</taxon>
        <taxon>Bacteroidota</taxon>
        <taxon>Chitinophagia</taxon>
        <taxon>Chitinophagales</taxon>
        <taxon>Chitinophagaceae</taxon>
        <taxon>Taibaiella</taxon>
    </lineage>
</organism>
<feature type="coiled-coil region" evidence="9">
    <location>
        <begin position="175"/>
        <end position="202"/>
    </location>
</feature>
<dbReference type="SUPFAM" id="SSF144083">
    <property type="entry name" value="Magnesium transport protein CorA, transmembrane region"/>
    <property type="match status" value="1"/>
</dbReference>
<dbReference type="InterPro" id="IPR045863">
    <property type="entry name" value="CorA_TM1_TM2"/>
</dbReference>
<dbReference type="FunFam" id="1.20.58.340:FF:000012">
    <property type="entry name" value="Magnesium transport protein CorA"/>
    <property type="match status" value="1"/>
</dbReference>
<dbReference type="GO" id="GO:0050897">
    <property type="term" value="F:cobalt ion binding"/>
    <property type="evidence" value="ECO:0007669"/>
    <property type="project" value="TreeGrafter"/>
</dbReference>
<dbReference type="EMBL" id="VWSH01000003">
    <property type="protein sequence ID" value="KAA5533364.1"/>
    <property type="molecule type" value="Genomic_DNA"/>
</dbReference>
<dbReference type="Gene3D" id="3.30.460.20">
    <property type="entry name" value="CorA soluble domain-like"/>
    <property type="match status" value="1"/>
</dbReference>
<evidence type="ECO:0000256" key="1">
    <source>
        <dbReference type="ARBA" id="ARBA00004651"/>
    </source>
</evidence>
<keyword evidence="5 8" id="KW-0812">Transmembrane</keyword>
<evidence type="ECO:0000256" key="9">
    <source>
        <dbReference type="SAM" id="Coils"/>
    </source>
</evidence>
<evidence type="ECO:0000256" key="8">
    <source>
        <dbReference type="RuleBase" id="RU362010"/>
    </source>
</evidence>